<dbReference type="PRINTS" id="PR00476">
    <property type="entry name" value="PHFRCTKINASE"/>
</dbReference>
<comment type="cofactor">
    <cofactor evidence="1">
        <name>Mg(2+)</name>
        <dbReference type="ChEBI" id="CHEBI:18420"/>
    </cofactor>
</comment>
<dbReference type="Pfam" id="PF00365">
    <property type="entry name" value="PFK"/>
    <property type="match status" value="1"/>
</dbReference>
<dbReference type="Proteomes" id="UP000664859">
    <property type="component" value="Unassembled WGS sequence"/>
</dbReference>
<evidence type="ECO:0000256" key="7">
    <source>
        <dbReference type="ARBA" id="ARBA00022842"/>
    </source>
</evidence>
<comment type="caution">
    <text evidence="12">The sequence shown here is derived from an EMBL/GenBank/DDBJ whole genome shotgun (WGS) entry which is preliminary data.</text>
</comment>
<dbReference type="GO" id="GO:0005737">
    <property type="term" value="C:cytoplasm"/>
    <property type="evidence" value="ECO:0007669"/>
    <property type="project" value="UniProtKB-ARBA"/>
</dbReference>
<evidence type="ECO:0000256" key="2">
    <source>
        <dbReference type="ARBA" id="ARBA00022679"/>
    </source>
</evidence>
<reference evidence="12" key="1">
    <citation type="submission" date="2021-02" db="EMBL/GenBank/DDBJ databases">
        <title>First Annotated Genome of the Yellow-green Alga Tribonema minus.</title>
        <authorList>
            <person name="Mahan K.M."/>
        </authorList>
    </citation>
    <scope>NUCLEOTIDE SEQUENCE</scope>
    <source>
        <strain evidence="12">UTEX B ZZ1240</strain>
    </source>
</reference>
<evidence type="ECO:0000256" key="9">
    <source>
        <dbReference type="ARBA" id="ARBA00048070"/>
    </source>
</evidence>
<organism evidence="12 13">
    <name type="scientific">Tribonema minus</name>
    <dbReference type="NCBI Taxonomy" id="303371"/>
    <lineage>
        <taxon>Eukaryota</taxon>
        <taxon>Sar</taxon>
        <taxon>Stramenopiles</taxon>
        <taxon>Ochrophyta</taxon>
        <taxon>PX clade</taxon>
        <taxon>Xanthophyceae</taxon>
        <taxon>Tribonematales</taxon>
        <taxon>Tribonemataceae</taxon>
        <taxon>Tribonema</taxon>
    </lineage>
</organism>
<comment type="catalytic activity">
    <reaction evidence="9">
        <text>beta-D-fructose 6-phosphate + ATP = beta-D-fructose 1,6-bisphosphate + ADP + H(+)</text>
        <dbReference type="Rhea" id="RHEA:16109"/>
        <dbReference type="ChEBI" id="CHEBI:15378"/>
        <dbReference type="ChEBI" id="CHEBI:30616"/>
        <dbReference type="ChEBI" id="CHEBI:32966"/>
        <dbReference type="ChEBI" id="CHEBI:57634"/>
        <dbReference type="ChEBI" id="CHEBI:456216"/>
        <dbReference type="EC" id="2.7.1.11"/>
    </reaction>
</comment>
<keyword evidence="8" id="KW-0324">Glycolysis</keyword>
<feature type="region of interest" description="Disordered" evidence="10">
    <location>
        <begin position="1"/>
        <end position="22"/>
    </location>
</feature>
<name>A0A835ZIU1_9STRA</name>
<dbReference type="UniPathway" id="UPA00109">
    <property type="reaction ID" value="UER00182"/>
</dbReference>
<dbReference type="PIRSF" id="PIRSF000534">
    <property type="entry name" value="PPi_PFK_TP0108"/>
    <property type="match status" value="1"/>
</dbReference>
<evidence type="ECO:0000313" key="13">
    <source>
        <dbReference type="Proteomes" id="UP000664859"/>
    </source>
</evidence>
<dbReference type="GO" id="GO:0006002">
    <property type="term" value="P:fructose 6-phosphate metabolic process"/>
    <property type="evidence" value="ECO:0007669"/>
    <property type="project" value="InterPro"/>
</dbReference>
<evidence type="ECO:0000256" key="8">
    <source>
        <dbReference type="ARBA" id="ARBA00023152"/>
    </source>
</evidence>
<dbReference type="AlphaFoldDB" id="A0A835ZIU1"/>
<dbReference type="NCBIfam" id="NF005301">
    <property type="entry name" value="PRK06830.1"/>
    <property type="match status" value="1"/>
</dbReference>
<evidence type="ECO:0000256" key="5">
    <source>
        <dbReference type="ARBA" id="ARBA00022777"/>
    </source>
</evidence>
<proteinExistence type="predicted"/>
<evidence type="ECO:0000256" key="10">
    <source>
        <dbReference type="SAM" id="MobiDB-lite"/>
    </source>
</evidence>
<keyword evidence="3" id="KW-0479">Metal-binding</keyword>
<accession>A0A835ZIU1</accession>
<keyword evidence="2" id="KW-0808">Transferase</keyword>
<feature type="domain" description="Phosphofructokinase" evidence="11">
    <location>
        <begin position="124"/>
        <end position="429"/>
    </location>
</feature>
<dbReference type="OrthoDB" id="537915at2759"/>
<evidence type="ECO:0000256" key="6">
    <source>
        <dbReference type="ARBA" id="ARBA00022840"/>
    </source>
</evidence>
<evidence type="ECO:0000256" key="4">
    <source>
        <dbReference type="ARBA" id="ARBA00022741"/>
    </source>
</evidence>
<keyword evidence="4" id="KW-0547">Nucleotide-binding</keyword>
<evidence type="ECO:0000313" key="12">
    <source>
        <dbReference type="EMBL" id="KAG5191509.1"/>
    </source>
</evidence>
<keyword evidence="7" id="KW-0460">Magnesium</keyword>
<dbReference type="EMBL" id="JAFCMP010000019">
    <property type="protein sequence ID" value="KAG5191509.1"/>
    <property type="molecule type" value="Genomic_DNA"/>
</dbReference>
<sequence length="484" mass="51894">MEEDPTPVPSVGQRKSLLLGPDGSLMGEEPLIGEGRRDVGLKLETVMLCQVPNLALRMPTAGVANHEIVKNSSGGSTFYNKLLGDEDCIIYEHVRDKTKAPVARAFLRAGPRAKLHFDPTTVNACIVTCGLLCPGLNSVIHHLVDTLKNNYNAGKIYGIRGGWGGFWDPEKPPIQLCQSKDLEFLQSRAGSILGCSVGGFDVKKIMQFLMDKQISHMYVIGGDGTHRGAHRIAVECIAMGLNIAVAGIPKSVDNDIDLVDRSFGFMTAVEEAQNAIRSATIEAKCNLPNGIGIVKLMGRSTGYLAAYATMASGDVDLCLVPEVEIRLDGPDGCLPHLERVVQRKGYAVVVISEGAGQAQLSEVAAEARSKGAPLPSVGQYMKSQIEKHFASKGKTATCKYIDPSVSVRSVAANAFDQILCMQLAQNAVHGAMAGYTAFAAGVVNNRTVLIPITEIVDTSPKGLNPRGRTWERVLCITRQPNTLS</sequence>
<evidence type="ECO:0000256" key="1">
    <source>
        <dbReference type="ARBA" id="ARBA00001946"/>
    </source>
</evidence>
<dbReference type="GO" id="GO:0005524">
    <property type="term" value="F:ATP binding"/>
    <property type="evidence" value="ECO:0007669"/>
    <property type="project" value="UniProtKB-KW"/>
</dbReference>
<dbReference type="GO" id="GO:0003872">
    <property type="term" value="F:6-phosphofructokinase activity"/>
    <property type="evidence" value="ECO:0007669"/>
    <property type="project" value="UniProtKB-EC"/>
</dbReference>
<evidence type="ECO:0000259" key="11">
    <source>
        <dbReference type="Pfam" id="PF00365"/>
    </source>
</evidence>
<keyword evidence="13" id="KW-1185">Reference proteome</keyword>
<dbReference type="InterPro" id="IPR000023">
    <property type="entry name" value="Phosphofructokinase_dom"/>
</dbReference>
<dbReference type="InterPro" id="IPR050929">
    <property type="entry name" value="PFKA"/>
</dbReference>
<dbReference type="GO" id="GO:0046872">
    <property type="term" value="F:metal ion binding"/>
    <property type="evidence" value="ECO:0007669"/>
    <property type="project" value="UniProtKB-KW"/>
</dbReference>
<gene>
    <name evidence="12" type="ORF">JKP88DRAFT_271300</name>
</gene>
<keyword evidence="6" id="KW-0067">ATP-binding</keyword>
<protein>
    <submittedName>
        <fullName evidence="12">Pyrophosphate-dependent phosphofructose kinase</fullName>
    </submittedName>
</protein>
<evidence type="ECO:0000256" key="3">
    <source>
        <dbReference type="ARBA" id="ARBA00022723"/>
    </source>
</evidence>
<dbReference type="InterPro" id="IPR022953">
    <property type="entry name" value="ATP_PFK"/>
</dbReference>
<dbReference type="Gene3D" id="3.40.50.450">
    <property type="match status" value="1"/>
</dbReference>
<dbReference type="PANTHER" id="PTHR45770">
    <property type="entry name" value="ATP-DEPENDENT 6-PHOSPHOFRUCTOKINASE 1"/>
    <property type="match status" value="1"/>
</dbReference>
<keyword evidence="5 12" id="KW-0418">Kinase</keyword>
<dbReference type="InterPro" id="IPR012004">
    <property type="entry name" value="PyroP-dep_PFK_TP0108"/>
</dbReference>
<dbReference type="InterPro" id="IPR035966">
    <property type="entry name" value="PKF_sf"/>
</dbReference>
<dbReference type="SUPFAM" id="SSF53784">
    <property type="entry name" value="Phosphofructokinase"/>
    <property type="match status" value="1"/>
</dbReference>